<name>A0A1M6J5V0_9CLOT</name>
<evidence type="ECO:0000313" key="3">
    <source>
        <dbReference type="Proteomes" id="UP000184080"/>
    </source>
</evidence>
<dbReference type="EMBL" id="FQZO01000005">
    <property type="protein sequence ID" value="SHJ42011.1"/>
    <property type="molecule type" value="Genomic_DNA"/>
</dbReference>
<dbReference type="InterPro" id="IPR010310">
    <property type="entry name" value="T7SS_ESAT-6-like"/>
</dbReference>
<dbReference type="NCBIfam" id="NF035934">
    <property type="entry name" value="ESAT6_2"/>
    <property type="match status" value="1"/>
</dbReference>
<dbReference type="InterPro" id="IPR036689">
    <property type="entry name" value="ESAT-6-like_sf"/>
</dbReference>
<organism evidence="2 3">
    <name type="scientific">Clostridium amylolyticum</name>
    <dbReference type="NCBI Taxonomy" id="1121298"/>
    <lineage>
        <taxon>Bacteria</taxon>
        <taxon>Bacillati</taxon>
        <taxon>Bacillota</taxon>
        <taxon>Clostridia</taxon>
        <taxon>Eubacteriales</taxon>
        <taxon>Clostridiaceae</taxon>
        <taxon>Clostridium</taxon>
    </lineage>
</organism>
<dbReference type="Proteomes" id="UP000184080">
    <property type="component" value="Unassembled WGS sequence"/>
</dbReference>
<dbReference type="RefSeq" id="WP_083599919.1">
    <property type="nucleotide sequence ID" value="NZ_FQZO01000005.1"/>
</dbReference>
<comment type="similarity">
    <text evidence="1">Belongs to the WXG100 family.</text>
</comment>
<dbReference type="STRING" id="1121298.SAMN05444401_2958"/>
<protein>
    <recommendedName>
        <fullName evidence="1">ESAT-6-like protein</fullName>
    </recommendedName>
</protein>
<dbReference type="SUPFAM" id="SSF140453">
    <property type="entry name" value="EsxAB dimer-like"/>
    <property type="match status" value="1"/>
</dbReference>
<accession>A0A1M6J5V0</accession>
<sequence length="100" mass="11022">MSIEGIKISLGEVSKTAGTIRNLNQSLSARLEEIKKEMNGLSSTWQSDASNTVRNKFNALAPKFEEYKAVVDAYAKFLDLTVTNYNEAETAINNNASAFK</sequence>
<dbReference type="AlphaFoldDB" id="A0A1M6J5V0"/>
<proteinExistence type="inferred from homology"/>
<evidence type="ECO:0000256" key="1">
    <source>
        <dbReference type="RuleBase" id="RU362001"/>
    </source>
</evidence>
<dbReference type="Pfam" id="PF06013">
    <property type="entry name" value="WXG100"/>
    <property type="match status" value="1"/>
</dbReference>
<dbReference type="NCBIfam" id="TIGR03930">
    <property type="entry name" value="WXG100_ESAT6"/>
    <property type="match status" value="1"/>
</dbReference>
<evidence type="ECO:0000313" key="2">
    <source>
        <dbReference type="EMBL" id="SHJ42011.1"/>
    </source>
</evidence>
<reference evidence="2 3" key="1">
    <citation type="submission" date="2016-11" db="EMBL/GenBank/DDBJ databases">
        <authorList>
            <person name="Jaros S."/>
            <person name="Januszkiewicz K."/>
            <person name="Wedrychowicz H."/>
        </authorList>
    </citation>
    <scope>NUCLEOTIDE SEQUENCE [LARGE SCALE GENOMIC DNA]</scope>
    <source>
        <strain evidence="2 3">DSM 21864</strain>
    </source>
</reference>
<keyword evidence="3" id="KW-1185">Reference proteome</keyword>
<gene>
    <name evidence="2" type="ORF">SAMN05444401_2958</name>
</gene>
<dbReference type="Gene3D" id="1.10.287.1060">
    <property type="entry name" value="ESAT-6-like"/>
    <property type="match status" value="1"/>
</dbReference>
<dbReference type="OrthoDB" id="1911041at2"/>